<evidence type="ECO:0000256" key="1">
    <source>
        <dbReference type="ARBA" id="ARBA00004141"/>
    </source>
</evidence>
<accession>A0A7G5GTQ1</accession>
<organism evidence="6 7">
    <name type="scientific">Spirosoma foliorum</name>
    <dbReference type="NCBI Taxonomy" id="2710596"/>
    <lineage>
        <taxon>Bacteria</taxon>
        <taxon>Pseudomonadati</taxon>
        <taxon>Bacteroidota</taxon>
        <taxon>Cytophagia</taxon>
        <taxon>Cytophagales</taxon>
        <taxon>Cytophagaceae</taxon>
        <taxon>Spirosoma</taxon>
    </lineage>
</organism>
<dbReference type="EMBL" id="CP059732">
    <property type="protein sequence ID" value="QMW02243.1"/>
    <property type="molecule type" value="Genomic_DNA"/>
</dbReference>
<evidence type="ECO:0000256" key="4">
    <source>
        <dbReference type="ARBA" id="ARBA00023136"/>
    </source>
</evidence>
<evidence type="ECO:0000256" key="2">
    <source>
        <dbReference type="ARBA" id="ARBA00022692"/>
    </source>
</evidence>
<dbReference type="RefSeq" id="WP_182459554.1">
    <property type="nucleotide sequence ID" value="NZ_CP059732.1"/>
</dbReference>
<dbReference type="InterPro" id="IPR032808">
    <property type="entry name" value="DoxX"/>
</dbReference>
<comment type="subcellular location">
    <subcellularLocation>
        <location evidence="1">Membrane</location>
        <topology evidence="1">Multi-pass membrane protein</topology>
    </subcellularLocation>
</comment>
<feature type="transmembrane region" description="Helical" evidence="5">
    <location>
        <begin position="70"/>
        <end position="88"/>
    </location>
</feature>
<evidence type="ECO:0000313" key="6">
    <source>
        <dbReference type="EMBL" id="QMW02243.1"/>
    </source>
</evidence>
<protein>
    <submittedName>
        <fullName evidence="6">DoxX family protein</fullName>
    </submittedName>
</protein>
<evidence type="ECO:0000313" key="7">
    <source>
        <dbReference type="Proteomes" id="UP000515369"/>
    </source>
</evidence>
<dbReference type="AlphaFoldDB" id="A0A7G5GTQ1"/>
<name>A0A7G5GTQ1_9BACT</name>
<dbReference type="Pfam" id="PF13564">
    <property type="entry name" value="DoxX_2"/>
    <property type="match status" value="1"/>
</dbReference>
<sequence length="131" mass="14179">MTTKTKNSISWVLSGLIGLMLSASAIDKIMGSGHALQMSALFGLSARTYSLLGIIEILSVFLFLYPRTGILGTLLLSSYLGGAIATHLQHQQAIAFPAAIEVFVWITAIIRFPELSRRLTINSAENNLVTK</sequence>
<evidence type="ECO:0000256" key="3">
    <source>
        <dbReference type="ARBA" id="ARBA00022989"/>
    </source>
</evidence>
<reference evidence="6 7" key="1">
    <citation type="submission" date="2020-07" db="EMBL/GenBank/DDBJ databases">
        <title>Spirosoma foliorum sp. nov., isolated from the leaves on the Nejang mountain Korea, Republic of.</title>
        <authorList>
            <person name="Ho H."/>
            <person name="Lee Y.-J."/>
            <person name="Nurcahyanto D.-A."/>
            <person name="Kim S.-G."/>
        </authorList>
    </citation>
    <scope>NUCLEOTIDE SEQUENCE [LARGE SCALE GENOMIC DNA]</scope>
    <source>
        <strain evidence="6 7">PL0136</strain>
    </source>
</reference>
<keyword evidence="3 5" id="KW-1133">Transmembrane helix</keyword>
<dbReference type="GO" id="GO:0016020">
    <property type="term" value="C:membrane"/>
    <property type="evidence" value="ECO:0007669"/>
    <property type="project" value="UniProtKB-SubCell"/>
</dbReference>
<feature type="transmembrane region" description="Helical" evidence="5">
    <location>
        <begin position="49"/>
        <end position="65"/>
    </location>
</feature>
<evidence type="ECO:0000256" key="5">
    <source>
        <dbReference type="SAM" id="Phobius"/>
    </source>
</evidence>
<dbReference type="KEGG" id="sfol:H3H32_30675"/>
<proteinExistence type="predicted"/>
<keyword evidence="7" id="KW-1185">Reference proteome</keyword>
<gene>
    <name evidence="6" type="ORF">H3H32_30675</name>
</gene>
<keyword evidence="4 5" id="KW-0472">Membrane</keyword>
<dbReference type="Proteomes" id="UP000515369">
    <property type="component" value="Chromosome"/>
</dbReference>
<feature type="transmembrane region" description="Helical" evidence="5">
    <location>
        <begin position="94"/>
        <end position="112"/>
    </location>
</feature>
<keyword evidence="2 5" id="KW-0812">Transmembrane</keyword>